<feature type="region of interest" description="Disordered" evidence="1">
    <location>
        <begin position="30"/>
        <end position="67"/>
    </location>
</feature>
<accession>A0A7J9SLT7</accession>
<feature type="region of interest" description="Disordered" evidence="1">
    <location>
        <begin position="1430"/>
        <end position="1470"/>
    </location>
</feature>
<feature type="region of interest" description="Disordered" evidence="1">
    <location>
        <begin position="395"/>
        <end position="416"/>
    </location>
</feature>
<comment type="caution">
    <text evidence="3">The sequence shown here is derived from an EMBL/GenBank/DDBJ whole genome shotgun (WGS) entry which is preliminary data.</text>
</comment>
<dbReference type="SUPFAM" id="SSF53300">
    <property type="entry name" value="vWA-like"/>
    <property type="match status" value="1"/>
</dbReference>
<proteinExistence type="predicted"/>
<evidence type="ECO:0000259" key="2">
    <source>
        <dbReference type="PROSITE" id="PS50234"/>
    </source>
</evidence>
<feature type="domain" description="VWFA" evidence="2">
    <location>
        <begin position="792"/>
        <end position="957"/>
    </location>
</feature>
<dbReference type="PANTHER" id="PTHR10166:SF37">
    <property type="entry name" value="STOLID, ISOFORM H"/>
    <property type="match status" value="1"/>
</dbReference>
<dbReference type="InterPro" id="IPR036465">
    <property type="entry name" value="vWFA_dom_sf"/>
</dbReference>
<organism evidence="3 4">
    <name type="scientific">Halobellus ruber</name>
    <dbReference type="NCBI Taxonomy" id="2761102"/>
    <lineage>
        <taxon>Archaea</taxon>
        <taxon>Methanobacteriati</taxon>
        <taxon>Methanobacteriota</taxon>
        <taxon>Stenosarchaea group</taxon>
        <taxon>Halobacteria</taxon>
        <taxon>Halobacteriales</taxon>
        <taxon>Haloferacaceae</taxon>
        <taxon>Halobellus</taxon>
    </lineage>
</organism>
<dbReference type="SMART" id="SM00327">
    <property type="entry name" value="VWA"/>
    <property type="match status" value="1"/>
</dbReference>
<name>A0A7J9SLT7_9EURY</name>
<feature type="compositionally biased region" description="Polar residues" evidence="1">
    <location>
        <begin position="53"/>
        <end position="67"/>
    </location>
</feature>
<dbReference type="EMBL" id="JACKXD010000005">
    <property type="protein sequence ID" value="MBB6647343.1"/>
    <property type="molecule type" value="Genomic_DNA"/>
</dbReference>
<feature type="compositionally biased region" description="Low complexity" evidence="1">
    <location>
        <begin position="489"/>
        <end position="503"/>
    </location>
</feature>
<dbReference type="CDD" id="cd00198">
    <property type="entry name" value="vWFA"/>
    <property type="match status" value="1"/>
</dbReference>
<feature type="compositionally biased region" description="Polar residues" evidence="1">
    <location>
        <begin position="1445"/>
        <end position="1454"/>
    </location>
</feature>
<protein>
    <submittedName>
        <fullName evidence="3">VWA domain-containing protein</fullName>
    </submittedName>
</protein>
<feature type="compositionally biased region" description="Polar residues" evidence="1">
    <location>
        <begin position="395"/>
        <end position="415"/>
    </location>
</feature>
<dbReference type="Pfam" id="PF13519">
    <property type="entry name" value="VWA_2"/>
    <property type="match status" value="1"/>
</dbReference>
<dbReference type="Proteomes" id="UP000546257">
    <property type="component" value="Unassembled WGS sequence"/>
</dbReference>
<dbReference type="InterPro" id="IPR051173">
    <property type="entry name" value="Ca_channel_alpha-2/delta"/>
</dbReference>
<reference evidence="3 4" key="1">
    <citation type="submission" date="2020-08" db="EMBL/GenBank/DDBJ databases">
        <authorList>
            <person name="Seo M.-J."/>
        </authorList>
    </citation>
    <scope>NUCLEOTIDE SEQUENCE [LARGE SCALE GENOMIC DNA]</scope>
    <source>
        <strain evidence="3 4">MBLA0160</strain>
    </source>
</reference>
<keyword evidence="4" id="KW-1185">Reference proteome</keyword>
<dbReference type="PROSITE" id="PS50234">
    <property type="entry name" value="VWFA"/>
    <property type="match status" value="1"/>
</dbReference>
<dbReference type="Gene3D" id="3.40.50.410">
    <property type="entry name" value="von Willebrand factor, type A domain"/>
    <property type="match status" value="1"/>
</dbReference>
<feature type="compositionally biased region" description="Polar residues" evidence="1">
    <location>
        <begin position="471"/>
        <end position="488"/>
    </location>
</feature>
<dbReference type="PANTHER" id="PTHR10166">
    <property type="entry name" value="VOLTAGE-DEPENDENT CALCIUM CHANNEL SUBUNIT ALPHA-2/DELTA-RELATED"/>
    <property type="match status" value="1"/>
</dbReference>
<gene>
    <name evidence="3" type="ORF">H5V44_13800</name>
</gene>
<dbReference type="InterPro" id="IPR002035">
    <property type="entry name" value="VWF_A"/>
</dbReference>
<sequence>MSIGRGFRAAILVCIVLTGSIGGQVVAAESPDAAESVSDETTSLADSEDGAAESNTTTGNGSRQDGTATITQTHRKAGRIPNLSSDNESSIRANTIQRQVGTQVQFFVLGPGFRDGVDNDNDGNLNNPAEIYEQRTGVVEAVTPNAEIIVENGVANNPDVSQQDVNAAAEAFNQTVHPTVNNDYGTFNDINNDGRIAIYLTEVPGFNVFGYHDPYQYTNNQFSAQRDGFYMDYTNAQPGTDQFNETMAQEFAHAVIFNYDQNEELWLDEALANYAEYRTYQDTNQRRISGFEQNPQSLTEFDLRDGFINADYGASFAFATYLAEHYGGVSTLQELVRDTDNGVTSVNRVLNNNGYNERFPEVFNDWTVANRIDDDSVADEYGYSTFDIEIQDSATLPGSSVTQQTTVDPSGQTETDTVRRTTADYYLVNSNLESLYHELEVRGSDDDVELIIVAETASDGVVKTVSVNTSEPTAPQISEGLSNATDNQSSVQSSGISASVLSSPPITPENTITNADEYGEITVVLPNSAPNIDHNYELSIEPIPAQNQFSGTLDDGESAKYVIPVNKFGTPTLTSVYEYNGDVYTSVWGSDGEAQVDLSPKSGAAPSIILGRAGVPGNDLVGSNPLTASNVWVLETTNPSDGDGPIAFQAASRYKEGSINRDQIFTLPSDASVTVLSRIAGNASDPGSVAAEFSVESAGAPYRYTDFGKPDKSHVSVRVGNQKVNNLSFSRVNNRQDRYRIEFVAPEQQSAGNYDLTVEFTDEKFGVSGTAEGTATDAIEYTKGGGATGSTATAIIIDESGSMGSDQKIENAKASAKLYVSLLGPGDYAAVVGFDSGARTPAPMQRATAANKSDLRSGIDRLIAGGGTDIGDGMREAFPEFNRAPENTTKAAILLGDGRASYPSTQVQNYNNSDIPVCTIALGSNADRDVLRRIAGNTGCELREANSSNLQAIYNELSQNISGSSTVAEESGTIGNNSTVATPFKLDDSIDNANVRVNIGSASSASPSGSAAVTANNGPTTVRLLYPNGTVVPLNSSSPTGTDDPSITYNDLGDTITYQLSDPKAGEWATEIRNQQPSPVSYSSEVTASASATLSTTADGNEFLKGSATTLTATLVNNQGGISGATVTANVIQPDGTTDTVQLNETSSGTYRGQVVNKANGSVSATITATSQNFSRQESLSWSVVNQSSVLRISVVNNSTPTAAEGGSVDIAVNVTRPAGSSSTSVTTSTNASTETDDVESAFMTQVLEVAASEPGTYNPEDVDSAVLAAARALQNESNETSSERTNKTLSVADADRSVGVTASNTGAPVFVSASELTASSGATIPASAVKTSPSAVRLRKGAEDEVAVSVRVPDDTPSGAYNGTVTAVIDGKVVQTEYTMNVTEATAATYQNRIQQTARQWETAGPTGKRFYEGRIADSLTQIYFGNTSAGGSSTGTADRRTSENQLVSNTPVRASPSAKVHLRTWRAE</sequence>
<dbReference type="GO" id="GO:0005891">
    <property type="term" value="C:voltage-gated calcium channel complex"/>
    <property type="evidence" value="ECO:0007669"/>
    <property type="project" value="TreeGrafter"/>
</dbReference>
<dbReference type="RefSeq" id="WP_185193719.1">
    <property type="nucleotide sequence ID" value="NZ_JACKXD010000005.1"/>
</dbReference>
<feature type="region of interest" description="Disordered" evidence="1">
    <location>
        <begin position="471"/>
        <end position="510"/>
    </location>
</feature>
<dbReference type="GO" id="GO:0005245">
    <property type="term" value="F:voltage-gated calcium channel activity"/>
    <property type="evidence" value="ECO:0007669"/>
    <property type="project" value="TreeGrafter"/>
</dbReference>
<evidence type="ECO:0000313" key="4">
    <source>
        <dbReference type="Proteomes" id="UP000546257"/>
    </source>
</evidence>
<evidence type="ECO:0000256" key="1">
    <source>
        <dbReference type="SAM" id="MobiDB-lite"/>
    </source>
</evidence>
<evidence type="ECO:0000313" key="3">
    <source>
        <dbReference type="EMBL" id="MBB6647343.1"/>
    </source>
</evidence>